<name>A0A8H2VGM2_9SACH</name>
<proteinExistence type="predicted"/>
<dbReference type="OrthoDB" id="4061472at2759"/>
<evidence type="ECO:0000313" key="1">
    <source>
        <dbReference type="EMBL" id="CAB4255121.1"/>
    </source>
</evidence>
<evidence type="ECO:0000313" key="2">
    <source>
        <dbReference type="Proteomes" id="UP000644660"/>
    </source>
</evidence>
<comment type="caution">
    <text evidence="1">The sequence shown here is derived from an EMBL/GenBank/DDBJ whole genome shotgun (WGS) entry which is preliminary data.</text>
</comment>
<dbReference type="AlphaFoldDB" id="A0A8H2VGM2"/>
<accession>A0A8H2VGM2</accession>
<dbReference type="Proteomes" id="UP000644660">
    <property type="component" value="Unassembled WGS sequence"/>
</dbReference>
<sequence length="506" mass="59020">MGVFRLFTALDNKFDTTTDNQRTLIKKYTQNISNKTLFTKITLGKLKDKNTIKKLKDSHVPNYYYDASNVVENPEINKIIWQRKKRGSYSIRLIIPKSSRNIYMCDLDFINKPSIYNTSSNLRMNCSDSNDGSSTVTSAVTLSGHILIDILEELKSPITLESINVYFKCFVTEIIMQTDNELGKAKYPTSVAFQRFDKKTSLRMLPIQSLHIDLLEKIPQGITLKKPGKIELPFTFVIYPNKFPAQLNTVWGKTFYRVECQIMKKDSQKNYKEWSILSRKIDYYRVLSNEYDMGLLKDTVFYHGICNKLEVEYQICLDSRIIEINSYFNICIELLLKKKYPLDTITVFLIQNVAIPFGESSSSFKDMTSSNREESDKTDCHIFKLEKHLYSGQTNLSGVKNKDRKYQIIKDNKEKNNLQIISINDLKITNYNEIIKANTLVHPFYCESSTQDPNIARIKISHFLSIRFEFKMEGKKRSPRIFHRIPICLIDKLILDSMDIPNYREF</sequence>
<dbReference type="EMBL" id="CAEFZW010000005">
    <property type="protein sequence ID" value="CAB4255121.1"/>
    <property type="molecule type" value="Genomic_DNA"/>
</dbReference>
<organism evidence="1 2">
    <name type="scientific">Maudiozyma barnettii</name>
    <dbReference type="NCBI Taxonomy" id="61262"/>
    <lineage>
        <taxon>Eukaryota</taxon>
        <taxon>Fungi</taxon>
        <taxon>Dikarya</taxon>
        <taxon>Ascomycota</taxon>
        <taxon>Saccharomycotina</taxon>
        <taxon>Saccharomycetes</taxon>
        <taxon>Saccharomycetales</taxon>
        <taxon>Saccharomycetaceae</taxon>
        <taxon>Maudiozyma</taxon>
    </lineage>
</organism>
<dbReference type="GeneID" id="64858154"/>
<dbReference type="RefSeq" id="XP_041406965.1">
    <property type="nucleotide sequence ID" value="XM_041551031.1"/>
</dbReference>
<keyword evidence="2" id="KW-1185">Reference proteome</keyword>
<reference evidence="1 2" key="1">
    <citation type="submission" date="2020-05" db="EMBL/GenBank/DDBJ databases">
        <authorList>
            <person name="Casaregola S."/>
            <person name="Devillers H."/>
            <person name="Grondin C."/>
        </authorList>
    </citation>
    <scope>NUCLEOTIDE SEQUENCE [LARGE SCALE GENOMIC DNA]</scope>
    <source>
        <strain evidence="1 2">CLIB 1767</strain>
    </source>
</reference>
<gene>
    <name evidence="1" type="ORF">KABA2_05S08888</name>
</gene>
<protein>
    <submittedName>
        <fullName evidence="1">Uncharacterized protein</fullName>
    </submittedName>
</protein>